<keyword evidence="10" id="KW-0812">Transmembrane</keyword>
<dbReference type="PROSITE" id="PS51178">
    <property type="entry name" value="PASTA"/>
    <property type="match status" value="3"/>
</dbReference>
<feature type="compositionally biased region" description="Basic and acidic residues" evidence="9">
    <location>
        <begin position="575"/>
        <end position="591"/>
    </location>
</feature>
<feature type="domain" description="Protein kinase" evidence="11">
    <location>
        <begin position="9"/>
        <end position="266"/>
    </location>
</feature>
<dbReference type="Gene3D" id="3.30.200.20">
    <property type="entry name" value="Phosphorylase Kinase, domain 1"/>
    <property type="match status" value="1"/>
</dbReference>
<evidence type="ECO:0000256" key="8">
    <source>
        <dbReference type="ARBA" id="ARBA00048679"/>
    </source>
</evidence>
<protein>
    <recommendedName>
        <fullName evidence="1">non-specific serine/threonine protein kinase</fullName>
        <ecNumber evidence="1">2.7.11.1</ecNumber>
    </recommendedName>
</protein>
<evidence type="ECO:0000256" key="3">
    <source>
        <dbReference type="ARBA" id="ARBA00022679"/>
    </source>
</evidence>
<dbReference type="Gene3D" id="1.10.510.10">
    <property type="entry name" value="Transferase(Phosphotransferase) domain 1"/>
    <property type="match status" value="1"/>
</dbReference>
<evidence type="ECO:0000259" key="12">
    <source>
        <dbReference type="PROSITE" id="PS51178"/>
    </source>
</evidence>
<dbReference type="NCBIfam" id="NF033483">
    <property type="entry name" value="PknB_PASTA_kin"/>
    <property type="match status" value="1"/>
</dbReference>
<feature type="region of interest" description="Disordered" evidence="9">
    <location>
        <begin position="278"/>
        <end position="317"/>
    </location>
</feature>
<dbReference type="SMART" id="SM00740">
    <property type="entry name" value="PASTA"/>
    <property type="match status" value="3"/>
</dbReference>
<evidence type="ECO:0000256" key="4">
    <source>
        <dbReference type="ARBA" id="ARBA00022741"/>
    </source>
</evidence>
<evidence type="ECO:0000256" key="1">
    <source>
        <dbReference type="ARBA" id="ARBA00012513"/>
    </source>
</evidence>
<comment type="catalytic activity">
    <reaction evidence="8">
        <text>L-seryl-[protein] + ATP = O-phospho-L-seryl-[protein] + ADP + H(+)</text>
        <dbReference type="Rhea" id="RHEA:17989"/>
        <dbReference type="Rhea" id="RHEA-COMP:9863"/>
        <dbReference type="Rhea" id="RHEA-COMP:11604"/>
        <dbReference type="ChEBI" id="CHEBI:15378"/>
        <dbReference type="ChEBI" id="CHEBI:29999"/>
        <dbReference type="ChEBI" id="CHEBI:30616"/>
        <dbReference type="ChEBI" id="CHEBI:83421"/>
        <dbReference type="ChEBI" id="CHEBI:456216"/>
        <dbReference type="EC" id="2.7.11.1"/>
    </reaction>
</comment>
<evidence type="ECO:0000256" key="2">
    <source>
        <dbReference type="ARBA" id="ARBA00022527"/>
    </source>
</evidence>
<dbReference type="RefSeq" id="WP_221265240.1">
    <property type="nucleotide sequence ID" value="NZ_CBCRYX010000004.1"/>
</dbReference>
<name>A0A9Q2CZI4_9STAP</name>
<evidence type="ECO:0000256" key="6">
    <source>
        <dbReference type="ARBA" id="ARBA00022840"/>
    </source>
</evidence>
<feature type="compositionally biased region" description="Basic residues" evidence="9">
    <location>
        <begin position="592"/>
        <end position="602"/>
    </location>
</feature>
<dbReference type="InterPro" id="IPR011009">
    <property type="entry name" value="Kinase-like_dom_sf"/>
</dbReference>
<dbReference type="FunFam" id="1.10.510.10:FF:000021">
    <property type="entry name" value="Serine/threonine protein kinase"/>
    <property type="match status" value="1"/>
</dbReference>
<evidence type="ECO:0000256" key="9">
    <source>
        <dbReference type="SAM" id="MobiDB-lite"/>
    </source>
</evidence>
<evidence type="ECO:0000313" key="14">
    <source>
        <dbReference type="Proteomes" id="UP000579136"/>
    </source>
</evidence>
<dbReference type="Pfam" id="PF00069">
    <property type="entry name" value="Pkinase"/>
    <property type="match status" value="1"/>
</dbReference>
<sequence>MEGHIISERYRLKKYLGGGMSSVYLADDIILDREVVVKLIKSDPYNKEKMMERFQREVQNTTRLNHPNIVTVLDVDDTSEYHVLVTEYINGPNLKVYIDQNKPLPFDKIVELSLMTLRGIEHAHNRGIIHRDIKPQNILIDENGQLEITDFGIAKALSETRLTETNQVMGSVQYISPEQAKGKIADERADIYSFGIMLYEMITGELPFQAETQVSVALQHIQSPMPNIDDVREDVPVGLKNIVYKCTEKDPNDRYSDAGEVISDLLNYRNMTTAYETNEKKEKAAEQTVPIVPPPVKKDPMKKEPQPTPPVEEKEEKKKRRKWPWLVLLLLLLIGGTAAAALFIKSTPKEVEVIDVKGMSLNEAKETLEESGLNIGEVSREYNDSIETNHVINTNPKSGKILQEGDTIDLNVSDGEEPYEMEDFTNKSVDSVKEKLDSLEFKSVNIEEEYSDDVDKGDVIEQSIKPGTKIIPKEESITLTVSLGQEPIEIENFIGNSFENAKATLESQGFVINIVNEIYSDDYDKGIVVGQDPSYGAFLPGSPINLTVSKGKAPKEAKEFQHNVTIPYGDDDSKDSDSKDSDSNDSVSKDKKDKKKKSKPKKVTVYIDDKTRSIDDVEDSFEINEDTPYTINLVLDEGKTGRYKIEVDGNKVFEESIKNE</sequence>
<dbReference type="Pfam" id="PF03793">
    <property type="entry name" value="PASTA"/>
    <property type="match status" value="3"/>
</dbReference>
<dbReference type="GO" id="GO:0004674">
    <property type="term" value="F:protein serine/threonine kinase activity"/>
    <property type="evidence" value="ECO:0007669"/>
    <property type="project" value="UniProtKB-KW"/>
</dbReference>
<dbReference type="PANTHER" id="PTHR43289">
    <property type="entry name" value="MITOGEN-ACTIVATED PROTEIN KINASE KINASE KINASE 20-RELATED"/>
    <property type="match status" value="1"/>
</dbReference>
<accession>A0A9Q2CZI4</accession>
<keyword evidence="2" id="KW-0723">Serine/threonine-protein kinase</keyword>
<dbReference type="GO" id="GO:0005524">
    <property type="term" value="F:ATP binding"/>
    <property type="evidence" value="ECO:0007669"/>
    <property type="project" value="UniProtKB-KW"/>
</dbReference>
<dbReference type="SUPFAM" id="SSF56112">
    <property type="entry name" value="Protein kinase-like (PK-like)"/>
    <property type="match status" value="1"/>
</dbReference>
<keyword evidence="3 13" id="KW-0808">Transferase</keyword>
<keyword evidence="4" id="KW-0547">Nucleotide-binding</keyword>
<feature type="transmembrane region" description="Helical" evidence="10">
    <location>
        <begin position="323"/>
        <end position="344"/>
    </location>
</feature>
<gene>
    <name evidence="13" type="ORF">HNQ45_001067</name>
</gene>
<dbReference type="Proteomes" id="UP000579136">
    <property type="component" value="Unassembled WGS sequence"/>
</dbReference>
<feature type="region of interest" description="Disordered" evidence="9">
    <location>
        <begin position="563"/>
        <end position="602"/>
    </location>
</feature>
<dbReference type="InterPro" id="IPR000719">
    <property type="entry name" value="Prot_kinase_dom"/>
</dbReference>
<dbReference type="EMBL" id="JACHHF010000005">
    <property type="protein sequence ID" value="MBB5176180.1"/>
    <property type="molecule type" value="Genomic_DNA"/>
</dbReference>
<evidence type="ECO:0000256" key="7">
    <source>
        <dbReference type="ARBA" id="ARBA00047899"/>
    </source>
</evidence>
<keyword evidence="10" id="KW-0472">Membrane</keyword>
<dbReference type="PROSITE" id="PS00108">
    <property type="entry name" value="PROTEIN_KINASE_ST"/>
    <property type="match status" value="1"/>
</dbReference>
<evidence type="ECO:0000256" key="10">
    <source>
        <dbReference type="SAM" id="Phobius"/>
    </source>
</evidence>
<comment type="catalytic activity">
    <reaction evidence="7">
        <text>L-threonyl-[protein] + ATP = O-phospho-L-threonyl-[protein] + ADP + H(+)</text>
        <dbReference type="Rhea" id="RHEA:46608"/>
        <dbReference type="Rhea" id="RHEA-COMP:11060"/>
        <dbReference type="Rhea" id="RHEA-COMP:11605"/>
        <dbReference type="ChEBI" id="CHEBI:15378"/>
        <dbReference type="ChEBI" id="CHEBI:30013"/>
        <dbReference type="ChEBI" id="CHEBI:30616"/>
        <dbReference type="ChEBI" id="CHEBI:61977"/>
        <dbReference type="ChEBI" id="CHEBI:456216"/>
        <dbReference type="EC" id="2.7.11.1"/>
    </reaction>
</comment>
<evidence type="ECO:0000313" key="13">
    <source>
        <dbReference type="EMBL" id="MBB5176180.1"/>
    </source>
</evidence>
<comment type="caution">
    <text evidence="13">The sequence shown here is derived from an EMBL/GenBank/DDBJ whole genome shotgun (WGS) entry which is preliminary data.</text>
</comment>
<dbReference type="EC" id="2.7.11.1" evidence="1"/>
<feature type="domain" description="PASTA" evidence="12">
    <location>
        <begin position="484"/>
        <end position="550"/>
    </location>
</feature>
<feature type="domain" description="PASTA" evidence="12">
    <location>
        <begin position="347"/>
        <end position="414"/>
    </location>
</feature>
<dbReference type="Pfam" id="PF21160">
    <property type="entry name" value="PrkC-like_PASTA-like"/>
    <property type="match status" value="1"/>
</dbReference>
<reference evidence="13 14" key="1">
    <citation type="submission" date="2020-08" db="EMBL/GenBank/DDBJ databases">
        <title>Genomic Encyclopedia of Type Strains, Phase IV (KMG-IV): sequencing the most valuable type-strain genomes for metagenomic binning, comparative biology and taxonomic classification.</title>
        <authorList>
            <person name="Goeker M."/>
        </authorList>
    </citation>
    <scope>NUCLEOTIDE SEQUENCE [LARGE SCALE GENOMIC DNA]</scope>
    <source>
        <strain evidence="13 14">DSM 19163</strain>
    </source>
</reference>
<dbReference type="CDD" id="cd06577">
    <property type="entry name" value="PASTA_pknB"/>
    <property type="match status" value="3"/>
</dbReference>
<feature type="domain" description="PASTA" evidence="12">
    <location>
        <begin position="415"/>
        <end position="483"/>
    </location>
</feature>
<dbReference type="SMART" id="SM00220">
    <property type="entry name" value="S_TKc"/>
    <property type="match status" value="1"/>
</dbReference>
<keyword evidence="14" id="KW-1185">Reference proteome</keyword>
<dbReference type="AlphaFoldDB" id="A0A9Q2CZI4"/>
<evidence type="ECO:0000256" key="5">
    <source>
        <dbReference type="ARBA" id="ARBA00022777"/>
    </source>
</evidence>
<keyword evidence="5 13" id="KW-0418">Kinase</keyword>
<organism evidence="13 14">
    <name type="scientific">Nosocomiicoccus ampullae</name>
    <dbReference type="NCBI Taxonomy" id="489910"/>
    <lineage>
        <taxon>Bacteria</taxon>
        <taxon>Bacillati</taxon>
        <taxon>Bacillota</taxon>
        <taxon>Bacilli</taxon>
        <taxon>Bacillales</taxon>
        <taxon>Staphylococcaceae</taxon>
        <taxon>Nosocomiicoccus</taxon>
    </lineage>
</organism>
<dbReference type="InterPro" id="IPR005543">
    <property type="entry name" value="PASTA_dom"/>
</dbReference>
<dbReference type="CDD" id="cd14014">
    <property type="entry name" value="STKc_PknB_like"/>
    <property type="match status" value="1"/>
</dbReference>
<dbReference type="InterPro" id="IPR008271">
    <property type="entry name" value="Ser/Thr_kinase_AS"/>
</dbReference>
<keyword evidence="10" id="KW-1133">Transmembrane helix</keyword>
<dbReference type="Gene3D" id="3.30.10.20">
    <property type="match status" value="3"/>
</dbReference>
<feature type="compositionally biased region" description="Basic and acidic residues" evidence="9">
    <location>
        <begin position="296"/>
        <end position="316"/>
    </location>
</feature>
<evidence type="ECO:0000259" key="11">
    <source>
        <dbReference type="PROSITE" id="PS50011"/>
    </source>
</evidence>
<dbReference type="PROSITE" id="PS50011">
    <property type="entry name" value="PROTEIN_KINASE_DOM"/>
    <property type="match status" value="1"/>
</dbReference>
<dbReference type="Gene3D" id="2.60.40.2560">
    <property type="match status" value="1"/>
</dbReference>
<dbReference type="PANTHER" id="PTHR43289:SF34">
    <property type="entry name" value="SERINE_THREONINE-PROTEIN KINASE YBDM-RELATED"/>
    <property type="match status" value="1"/>
</dbReference>
<keyword evidence="6" id="KW-0067">ATP-binding</keyword>
<proteinExistence type="predicted"/>